<reference evidence="1 2" key="1">
    <citation type="submission" date="2017-10" db="EMBL/GenBank/DDBJ databases">
        <title>The draft genome sequence of Lewinella nigricans NBRC 102662.</title>
        <authorList>
            <person name="Wang K."/>
        </authorList>
    </citation>
    <scope>NUCLEOTIDE SEQUENCE [LARGE SCALE GENOMIC DNA]</scope>
    <source>
        <strain evidence="1 2">NBRC 102662</strain>
    </source>
</reference>
<proteinExistence type="predicted"/>
<dbReference type="AlphaFoldDB" id="A0A2D0N0S3"/>
<sequence>MKQLPILFALSCMSLIPTTLSSQVDESQTGAWYMYFWNTTFGESNFGLQGDIQYRNWDLGGDLEQLLLRGGLTYQPNNSSIKFTLGYGNITTGEFGDGTATVAESRIYQEALLPQKVGSRFYLTHRFRFEQRWVEGQDTRTRWRYAIFLNVPFNKSTLEKGAVYLALYNELFINGGRNIGDGRMVEVFDRNRTYGALGYSLADNFRTQLGYMQQTTDNISKGQLQLSLHHSF</sequence>
<evidence type="ECO:0000313" key="1">
    <source>
        <dbReference type="EMBL" id="PHN02095.1"/>
    </source>
</evidence>
<comment type="caution">
    <text evidence="1">The sequence shown here is derived from an EMBL/GenBank/DDBJ whole genome shotgun (WGS) entry which is preliminary data.</text>
</comment>
<organism evidence="1 2">
    <name type="scientific">Flavilitoribacter nigricans (strain ATCC 23147 / DSM 23189 / NBRC 102662 / NCIMB 1420 / SS-2)</name>
    <name type="common">Lewinella nigricans</name>
    <dbReference type="NCBI Taxonomy" id="1122177"/>
    <lineage>
        <taxon>Bacteria</taxon>
        <taxon>Pseudomonadati</taxon>
        <taxon>Bacteroidota</taxon>
        <taxon>Saprospiria</taxon>
        <taxon>Saprospirales</taxon>
        <taxon>Lewinellaceae</taxon>
        <taxon>Flavilitoribacter</taxon>
    </lineage>
</organism>
<protein>
    <recommendedName>
        <fullName evidence="3">DUF2490 domain-containing protein</fullName>
    </recommendedName>
</protein>
<dbReference type="OrthoDB" id="1118734at2"/>
<name>A0A2D0N0S3_FLAN2</name>
<gene>
    <name evidence="1" type="ORF">CRP01_33990</name>
</gene>
<dbReference type="Pfam" id="PF10677">
    <property type="entry name" value="DUF2490"/>
    <property type="match status" value="1"/>
</dbReference>
<dbReference type="Proteomes" id="UP000223913">
    <property type="component" value="Unassembled WGS sequence"/>
</dbReference>
<evidence type="ECO:0000313" key="2">
    <source>
        <dbReference type="Proteomes" id="UP000223913"/>
    </source>
</evidence>
<dbReference type="EMBL" id="PDUD01000045">
    <property type="protein sequence ID" value="PHN02095.1"/>
    <property type="molecule type" value="Genomic_DNA"/>
</dbReference>
<keyword evidence="2" id="KW-1185">Reference proteome</keyword>
<evidence type="ECO:0008006" key="3">
    <source>
        <dbReference type="Google" id="ProtNLM"/>
    </source>
</evidence>
<accession>A0A2D0N0S3</accession>
<dbReference type="InterPro" id="IPR019619">
    <property type="entry name" value="DUF2490"/>
</dbReference>